<evidence type="ECO:0000313" key="2">
    <source>
        <dbReference type="Proteomes" id="UP000053480"/>
    </source>
</evidence>
<accession>A0ACC6TLE3</accession>
<name>A0ACC6TLE3_9CREN</name>
<comment type="caution">
    <text evidence="1">The sequence shown here is derived from an EMBL/GenBank/DDBJ whole genome shotgun (WGS) entry which is preliminary data.</text>
</comment>
<dbReference type="EMBL" id="JZWS03000001">
    <property type="protein sequence ID" value="MEW9490677.1"/>
    <property type="molecule type" value="Genomic_DNA"/>
</dbReference>
<proteinExistence type="predicted"/>
<reference evidence="1" key="1">
    <citation type="submission" date="2024-07" db="EMBL/GenBank/DDBJ databases">
        <title>Metagenome and Metagenome-Assembled Genomes of Archaea from a hot spring from the geothermal field of Los Azufres, Mexico.</title>
        <authorList>
            <person name="Marin-Paredes R."/>
            <person name="Martinez-Romero E."/>
            <person name="Servin-Garciduenas L.E."/>
        </authorList>
    </citation>
    <scope>NUCLEOTIDE SEQUENCE</scope>
    <source>
        <strain evidence="1">AZ1-454</strain>
    </source>
</reference>
<protein>
    <submittedName>
        <fullName evidence="1">CopG family transcriptional regulator</fullName>
    </submittedName>
</protein>
<sequence length="223" mass="26153">MKTIIIKLTDEEYAKLEEEARKEGYVLLTEYVRSKLLSSFTLAPSSPSRVESVNYEEMLRKIERKIQDMINPFTSQIEDLKQRLADLQEKVDSLEEKSPKPRELQPKEKLQRQPTAQEKKTALDILSEQGVIFESELKLKDPDRFFEKLEREGAKILLTDKERIAVDPNFYNSFVEKLSKLSAQDDETAKQQLGKKEFKLFQRLKEAAYIYFDSSSKSWKFVK</sequence>
<organism evidence="1 2">
    <name type="scientific">Candidatus Aramenus sulfurataquae</name>
    <dbReference type="NCBI Taxonomy" id="1326980"/>
    <lineage>
        <taxon>Archaea</taxon>
        <taxon>Thermoproteota</taxon>
        <taxon>Thermoprotei</taxon>
        <taxon>Sulfolobales</taxon>
        <taxon>Sulfolobaceae</taxon>
        <taxon>Candidatus Aramenus</taxon>
    </lineage>
</organism>
<evidence type="ECO:0000313" key="1">
    <source>
        <dbReference type="EMBL" id="MEW9490677.1"/>
    </source>
</evidence>
<dbReference type="Proteomes" id="UP000053480">
    <property type="component" value="Unassembled WGS sequence"/>
</dbReference>
<gene>
    <name evidence="1" type="ORF">TQ35_0000430</name>
</gene>